<evidence type="ECO:0000256" key="1">
    <source>
        <dbReference type="SAM" id="Phobius"/>
    </source>
</evidence>
<name>K0YV05_9ACTO</name>
<feature type="transmembrane region" description="Helical" evidence="1">
    <location>
        <begin position="6"/>
        <end position="25"/>
    </location>
</feature>
<dbReference type="eggNOG" id="COG1835">
    <property type="taxonomic scope" value="Bacteria"/>
</dbReference>
<keyword evidence="1" id="KW-1133">Transmembrane helix</keyword>
<proteinExistence type="predicted"/>
<dbReference type="AlphaFoldDB" id="K0YV05"/>
<feature type="transmembrane region" description="Helical" evidence="1">
    <location>
        <begin position="175"/>
        <end position="192"/>
    </location>
</feature>
<accession>K0YV05</accession>
<keyword evidence="3" id="KW-1185">Reference proteome</keyword>
<feature type="transmembrane region" description="Helical" evidence="1">
    <location>
        <begin position="212"/>
        <end position="231"/>
    </location>
</feature>
<dbReference type="Proteomes" id="UP000006075">
    <property type="component" value="Unassembled WGS sequence"/>
</dbReference>
<organism evidence="2 3">
    <name type="scientific">Winkia neuii BV029A5</name>
    <dbReference type="NCBI Taxonomy" id="888439"/>
    <lineage>
        <taxon>Bacteria</taxon>
        <taxon>Bacillati</taxon>
        <taxon>Actinomycetota</taxon>
        <taxon>Actinomycetes</taxon>
        <taxon>Actinomycetales</taxon>
        <taxon>Actinomycetaceae</taxon>
        <taxon>Winkia</taxon>
    </lineage>
</organism>
<gene>
    <name evidence="2" type="ORF">HMPREF9240_00722</name>
</gene>
<evidence type="ECO:0000313" key="2">
    <source>
        <dbReference type="EMBL" id="EJZ87373.1"/>
    </source>
</evidence>
<evidence type="ECO:0000313" key="3">
    <source>
        <dbReference type="Proteomes" id="UP000006075"/>
    </source>
</evidence>
<comment type="caution">
    <text evidence="2">The sequence shown here is derived from an EMBL/GenBank/DDBJ whole genome shotgun (WGS) entry which is preliminary data.</text>
</comment>
<dbReference type="HOGENOM" id="CLU_914096_0_0_11"/>
<keyword evidence="1" id="KW-0472">Membrane</keyword>
<dbReference type="EMBL" id="AGWP01000004">
    <property type="protein sequence ID" value="EJZ87373.1"/>
    <property type="molecule type" value="Genomic_DNA"/>
</dbReference>
<sequence length="304" mass="33717">MCARSGLWTVYGIIFVASLTWFIYITNADQTYSYFFYFHPPVGIRNRRAVRPRPALSGAAVWLWTKLSGNSFTSQSAGAGNRRIGRIHSHFAVRDYLGRARRISWFHGIMAHCSRTISYCIGTRSPSLVGSLAPFYKTVPTFGGHLLRPLPVHWPLLITLTITAEGGKRGWLRKLAVLFGSVIIAGLLTRFVDAPIRYSNWLTQKRRRSAAVIVVALAAALVPLTVANIHLDRMVQATDRLAARNNRGARVLLHPNLRKNTWPASPLTELKNDWSLTALYQGECAHGAGLKGGEPGVSPVCKME</sequence>
<dbReference type="PATRIC" id="fig|888439.3.peg.725"/>
<reference evidence="2 3" key="1">
    <citation type="submission" date="2012-07" db="EMBL/GenBank/DDBJ databases">
        <title>The Genome Sequence of Actinomyces neuii subsp. anitratus BVS029A5.</title>
        <authorList>
            <consortium name="The Broad Institute Genome Sequencing Platform"/>
            <person name="Earl A."/>
            <person name="Ward D."/>
            <person name="Feldgarden M."/>
            <person name="Gevers D."/>
            <person name="Saerens B."/>
            <person name="Vaneechoutte M."/>
            <person name="Walker B."/>
            <person name="Young S.K."/>
            <person name="Zeng Q."/>
            <person name="Gargeya S."/>
            <person name="Fitzgerald M."/>
            <person name="Haas B."/>
            <person name="Abouelleil A."/>
            <person name="Alvarado L."/>
            <person name="Arachchi H.M."/>
            <person name="Berlin A."/>
            <person name="Chapman S.B."/>
            <person name="Goldberg J."/>
            <person name="Griggs A."/>
            <person name="Gujja S."/>
            <person name="Hansen M."/>
            <person name="Howarth C."/>
            <person name="Imamovic A."/>
            <person name="Larimer J."/>
            <person name="McCowen C."/>
            <person name="Montmayeur A."/>
            <person name="Murphy C."/>
            <person name="Neiman D."/>
            <person name="Pearson M."/>
            <person name="Priest M."/>
            <person name="Roberts A."/>
            <person name="Saif S."/>
            <person name="Shea T."/>
            <person name="Sisk P."/>
            <person name="Sykes S."/>
            <person name="Wortman J."/>
            <person name="Nusbaum C."/>
            <person name="Birren B."/>
        </authorList>
    </citation>
    <scope>NUCLEOTIDE SEQUENCE [LARGE SCALE GENOMIC DNA]</scope>
    <source>
        <strain evidence="2 3">BVS029A5</strain>
    </source>
</reference>
<protein>
    <submittedName>
        <fullName evidence="2">Uncharacterized protein</fullName>
    </submittedName>
</protein>
<keyword evidence="1" id="KW-0812">Transmembrane</keyword>